<dbReference type="EMBL" id="BAABEZ010000018">
    <property type="protein sequence ID" value="GAA4453037.1"/>
    <property type="molecule type" value="Genomic_DNA"/>
</dbReference>
<name>A0ABP8MMB6_9BACT</name>
<accession>A0ABP8MMB6</accession>
<dbReference type="InterPro" id="IPR050259">
    <property type="entry name" value="SDR"/>
</dbReference>
<keyword evidence="3" id="KW-1185">Reference proteome</keyword>
<comment type="caution">
    <text evidence="2">The sequence shown here is derived from an EMBL/GenBank/DDBJ whole genome shotgun (WGS) entry which is preliminary data.</text>
</comment>
<proteinExistence type="inferred from homology"/>
<gene>
    <name evidence="2" type="ORF">GCM10023092_12860</name>
</gene>
<dbReference type="PANTHER" id="PTHR42879">
    <property type="entry name" value="3-OXOACYL-(ACYL-CARRIER-PROTEIN) REDUCTASE"/>
    <property type="match status" value="1"/>
</dbReference>
<dbReference type="Proteomes" id="UP001501410">
    <property type="component" value="Unassembled WGS sequence"/>
</dbReference>
<dbReference type="Gene3D" id="3.40.50.720">
    <property type="entry name" value="NAD(P)-binding Rossmann-like Domain"/>
    <property type="match status" value="1"/>
</dbReference>
<sequence length="263" mass="27024">MLQLDLKGKNALIAGSTQGIGLASAVMLAGMGANCTLIARNEESLKEAVSKLPAAQGQQHGYLVADYSRPEEVRSVVQDFIAAGNAIHILINNSGGPAAGPVVSAQTDAFLQAFNQHLICNHIVSGLVLDGMKAAGYGRIINIISTSVKIPLKNLGVSNTIRGAVASWAKTMANEVAAYGITVNNVLPGATATGRLSSIIDNKSAKTGMDKDEVAQEMLAEIPAARFGTPEEIASVIAFLASPAAAYVNGTSIPVDGGRTGSI</sequence>
<dbReference type="PRINTS" id="PR00081">
    <property type="entry name" value="GDHRDH"/>
</dbReference>
<dbReference type="SUPFAM" id="SSF51735">
    <property type="entry name" value="NAD(P)-binding Rossmann-fold domains"/>
    <property type="match status" value="1"/>
</dbReference>
<evidence type="ECO:0000256" key="1">
    <source>
        <dbReference type="ARBA" id="ARBA00006484"/>
    </source>
</evidence>
<organism evidence="2 3">
    <name type="scientific">Rurimicrobium arvi</name>
    <dbReference type="NCBI Taxonomy" id="2049916"/>
    <lineage>
        <taxon>Bacteria</taxon>
        <taxon>Pseudomonadati</taxon>
        <taxon>Bacteroidota</taxon>
        <taxon>Chitinophagia</taxon>
        <taxon>Chitinophagales</taxon>
        <taxon>Chitinophagaceae</taxon>
        <taxon>Rurimicrobium</taxon>
    </lineage>
</organism>
<dbReference type="InterPro" id="IPR002347">
    <property type="entry name" value="SDR_fam"/>
</dbReference>
<evidence type="ECO:0000313" key="3">
    <source>
        <dbReference type="Proteomes" id="UP001501410"/>
    </source>
</evidence>
<evidence type="ECO:0000313" key="2">
    <source>
        <dbReference type="EMBL" id="GAA4453037.1"/>
    </source>
</evidence>
<dbReference type="InterPro" id="IPR036291">
    <property type="entry name" value="NAD(P)-bd_dom_sf"/>
</dbReference>
<dbReference type="RefSeq" id="WP_344824191.1">
    <property type="nucleotide sequence ID" value="NZ_BAABEZ010000018.1"/>
</dbReference>
<dbReference type="PANTHER" id="PTHR42879:SF6">
    <property type="entry name" value="NADPH-DEPENDENT REDUCTASE BACG"/>
    <property type="match status" value="1"/>
</dbReference>
<comment type="similarity">
    <text evidence="1">Belongs to the short-chain dehydrogenases/reductases (SDR) family.</text>
</comment>
<protein>
    <submittedName>
        <fullName evidence="2">SDR family oxidoreductase</fullName>
    </submittedName>
</protein>
<dbReference type="Pfam" id="PF13561">
    <property type="entry name" value="adh_short_C2"/>
    <property type="match status" value="1"/>
</dbReference>
<reference evidence="3" key="1">
    <citation type="journal article" date="2019" name="Int. J. Syst. Evol. Microbiol.">
        <title>The Global Catalogue of Microorganisms (GCM) 10K type strain sequencing project: providing services to taxonomists for standard genome sequencing and annotation.</title>
        <authorList>
            <consortium name="The Broad Institute Genomics Platform"/>
            <consortium name="The Broad Institute Genome Sequencing Center for Infectious Disease"/>
            <person name="Wu L."/>
            <person name="Ma J."/>
        </authorList>
    </citation>
    <scope>NUCLEOTIDE SEQUENCE [LARGE SCALE GENOMIC DNA]</scope>
    <source>
        <strain evidence="3">JCM 31921</strain>
    </source>
</reference>